<dbReference type="InterPro" id="IPR037232">
    <property type="entry name" value="NADH_quin_OxRdtase_su_C/D-like"/>
</dbReference>
<keyword evidence="3 5" id="KW-0874">Quinone</keyword>
<keyword evidence="3 4" id="KW-1278">Translocase</keyword>
<keyword evidence="3 4" id="KW-0520">NAD</keyword>
<dbReference type="PATRIC" id="fig|1705394.5.peg.1123"/>
<keyword evidence="3" id="KW-0472">Membrane</keyword>
<keyword evidence="8" id="KW-1185">Reference proteome</keyword>
<evidence type="ECO:0000313" key="8">
    <source>
        <dbReference type="Proteomes" id="UP000058020"/>
    </source>
</evidence>
<dbReference type="EMBL" id="CP010552">
    <property type="protein sequence ID" value="ALE52728.1"/>
    <property type="molecule type" value="Genomic_DNA"/>
</dbReference>
<comment type="subcellular location">
    <subcellularLocation>
        <location evidence="3">Cell membrane</location>
        <topology evidence="3">Peripheral membrane protein</topology>
        <orientation evidence="3">Cytoplasmic side</orientation>
    </subcellularLocation>
</comment>
<keyword evidence="3" id="KW-0830">Ubiquinone</keyword>
<feature type="domain" description="NADH:ubiquinone oxidoreductase 30kDa subunit" evidence="6">
    <location>
        <begin position="26"/>
        <end position="173"/>
    </location>
</feature>
<accession>A0A0M5LJB1</accession>
<dbReference type="InterPro" id="IPR001268">
    <property type="entry name" value="NADH_UbQ_OxRdtase_30kDa_su"/>
</dbReference>
<comment type="subunit">
    <text evidence="3">NDH-1 is composed of 14 different subunits. Subunits NuoB, C, D, E, F, and G constitute the peripheral sector of the complex.</text>
</comment>
<dbReference type="GO" id="GO:0048038">
    <property type="term" value="F:quinone binding"/>
    <property type="evidence" value="ECO:0007669"/>
    <property type="project" value="UniProtKB-KW"/>
</dbReference>
<dbReference type="SUPFAM" id="SSF143243">
    <property type="entry name" value="Nqo5-like"/>
    <property type="match status" value="1"/>
</dbReference>
<organism evidence="7 8">
    <name type="scientific">Candidatus Thioglobus autotrophicus</name>
    <dbReference type="NCBI Taxonomy" id="1705394"/>
    <lineage>
        <taxon>Bacteria</taxon>
        <taxon>Pseudomonadati</taxon>
        <taxon>Pseudomonadota</taxon>
        <taxon>Gammaproteobacteria</taxon>
        <taxon>Candidatus Pseudothioglobaceae</taxon>
        <taxon>Candidatus Thioglobus</taxon>
    </lineage>
</organism>
<keyword evidence="3" id="KW-1003">Cell membrane</keyword>
<dbReference type="RefSeq" id="WP_053951695.1">
    <property type="nucleotide sequence ID" value="NZ_CP010552.1"/>
</dbReference>
<evidence type="ECO:0000259" key="6">
    <source>
        <dbReference type="Pfam" id="PF00329"/>
    </source>
</evidence>
<comment type="catalytic activity">
    <reaction evidence="3 5">
        <text>a quinone + NADH + 5 H(+)(in) = a quinol + NAD(+) + 4 H(+)(out)</text>
        <dbReference type="Rhea" id="RHEA:57888"/>
        <dbReference type="ChEBI" id="CHEBI:15378"/>
        <dbReference type="ChEBI" id="CHEBI:24646"/>
        <dbReference type="ChEBI" id="CHEBI:57540"/>
        <dbReference type="ChEBI" id="CHEBI:57945"/>
        <dbReference type="ChEBI" id="CHEBI:132124"/>
    </reaction>
</comment>
<sequence length="205" mass="23465">MQELKEQLEEIFAEAELVSAFGELTLTVDSANIIDTCLKLRDQLAFDTLIDLCGVDYLTYGQSEWAGDVSNSGFSRGRHAQGEKDRHQQRFAVVYHLLSVSKNYRIRVKAFVDEAEPIIKSVTGIWASADWYEREAFDLMGILFENHTDLRRILTDYGFVGHPLRKDFPLIGEVEMRYDEDLGRVVYEKVSIEPNISVPKVIRKG</sequence>
<evidence type="ECO:0000256" key="1">
    <source>
        <dbReference type="ARBA" id="ARBA00007569"/>
    </source>
</evidence>
<dbReference type="InterPro" id="IPR020396">
    <property type="entry name" value="NADH_UbQ_OxRdtase_CS"/>
</dbReference>
<evidence type="ECO:0000256" key="5">
    <source>
        <dbReference type="RuleBase" id="RU003582"/>
    </source>
</evidence>
<dbReference type="PROSITE" id="PS00542">
    <property type="entry name" value="COMPLEX1_30K"/>
    <property type="match status" value="1"/>
</dbReference>
<dbReference type="GO" id="GO:0005886">
    <property type="term" value="C:plasma membrane"/>
    <property type="evidence" value="ECO:0007669"/>
    <property type="project" value="UniProtKB-SubCell"/>
</dbReference>
<reference evidence="7 8" key="1">
    <citation type="journal article" date="2015" name="Genome Announc.">
        <title>Genome Sequence of 'Candidatus Thioglobus autotrophica' Strain EF1, a Chemoautotroph from the SUP05 Clade of Marine Gammaproteobacteria.</title>
        <authorList>
            <person name="Shah V."/>
            <person name="Morris R.M."/>
        </authorList>
    </citation>
    <scope>NUCLEOTIDE SEQUENCE [LARGE SCALE GENOMIC DNA]</scope>
    <source>
        <strain evidence="7 8">EF1</strain>
    </source>
</reference>
<dbReference type="InterPro" id="IPR010218">
    <property type="entry name" value="NADH_DH_suC"/>
</dbReference>
<dbReference type="PANTHER" id="PTHR10884:SF14">
    <property type="entry name" value="NADH DEHYDROGENASE [UBIQUINONE] IRON-SULFUR PROTEIN 3, MITOCHONDRIAL"/>
    <property type="match status" value="1"/>
</dbReference>
<dbReference type="NCBIfam" id="NF004730">
    <property type="entry name" value="PRK06074.1-1"/>
    <property type="match status" value="1"/>
</dbReference>
<dbReference type="AlphaFoldDB" id="A0A0M5LJB1"/>
<comment type="similarity">
    <text evidence="1 3 4">Belongs to the complex I 30 kDa subunit family.</text>
</comment>
<dbReference type="PANTHER" id="PTHR10884">
    <property type="entry name" value="NADH DEHYDROGENASE UBIQUINONE IRON-SULFUR PROTEIN 3"/>
    <property type="match status" value="1"/>
</dbReference>
<dbReference type="Gene3D" id="3.30.460.80">
    <property type="entry name" value="NADH:ubiquinone oxidoreductase, 30kDa subunit"/>
    <property type="match status" value="1"/>
</dbReference>
<keyword evidence="2 3" id="KW-0813">Transport</keyword>
<dbReference type="STRING" id="1705394.SP60_05625"/>
<evidence type="ECO:0000313" key="7">
    <source>
        <dbReference type="EMBL" id="ALE52728.1"/>
    </source>
</evidence>
<protein>
    <recommendedName>
        <fullName evidence="3">NADH-quinone oxidoreductase subunit C</fullName>
        <ecNumber evidence="3">7.1.1.-</ecNumber>
    </recommendedName>
    <alternativeName>
        <fullName evidence="3">NADH dehydrogenase I subunit C</fullName>
    </alternativeName>
    <alternativeName>
        <fullName evidence="3">NDH-1 subunit C</fullName>
    </alternativeName>
</protein>
<gene>
    <name evidence="3" type="primary">nuoC</name>
    <name evidence="7" type="ORF">SP60_05625</name>
</gene>
<evidence type="ECO:0000256" key="2">
    <source>
        <dbReference type="ARBA" id="ARBA00022448"/>
    </source>
</evidence>
<dbReference type="Pfam" id="PF00329">
    <property type="entry name" value="Complex1_30kDa"/>
    <property type="match status" value="1"/>
</dbReference>
<name>A0A0M5LJB1_9GAMM</name>
<evidence type="ECO:0000256" key="4">
    <source>
        <dbReference type="RuleBase" id="RU003456"/>
    </source>
</evidence>
<dbReference type="GO" id="GO:0050136">
    <property type="term" value="F:NADH dehydrogenase (quinone) (non-electrogenic) activity"/>
    <property type="evidence" value="ECO:0007669"/>
    <property type="project" value="UniProtKB-UniRule"/>
</dbReference>
<dbReference type="EC" id="7.1.1.-" evidence="3"/>
<dbReference type="NCBIfam" id="TIGR01961">
    <property type="entry name" value="NuoC_fam"/>
    <property type="match status" value="1"/>
</dbReference>
<comment type="function">
    <text evidence="3">NDH-1 shuttles electrons from NADH, via FMN and iron-sulfur (Fe-S) centers, to quinones in the respiratory chain. The immediate electron acceptor for the enzyme in this species is believed to be ubiquinone. Couples the redox reaction to proton translocation (for every two electrons transferred, four hydrogen ions are translocated across the cytoplasmic membrane), and thus conserves the redox energy in a proton gradient.</text>
</comment>
<evidence type="ECO:0000256" key="3">
    <source>
        <dbReference type="HAMAP-Rule" id="MF_01357"/>
    </source>
</evidence>
<proteinExistence type="inferred from homology"/>
<dbReference type="Proteomes" id="UP000058020">
    <property type="component" value="Chromosome"/>
</dbReference>
<dbReference type="OrthoDB" id="9803286at2"/>
<dbReference type="KEGG" id="tho:SP60_05625"/>
<dbReference type="HAMAP" id="MF_01357">
    <property type="entry name" value="NDH1_NuoC"/>
    <property type="match status" value="1"/>
</dbReference>
<dbReference type="GO" id="GO:0008137">
    <property type="term" value="F:NADH dehydrogenase (ubiquinone) activity"/>
    <property type="evidence" value="ECO:0007669"/>
    <property type="project" value="InterPro"/>
</dbReference>